<evidence type="ECO:0000256" key="8">
    <source>
        <dbReference type="ARBA" id="ARBA00023235"/>
    </source>
</evidence>
<feature type="binding site" evidence="10 12">
    <location>
        <position position="191"/>
    </location>
    <ligand>
        <name>substrate</name>
    </ligand>
</feature>
<dbReference type="CDD" id="cd16010">
    <property type="entry name" value="iPGM"/>
    <property type="match status" value="1"/>
</dbReference>
<comment type="subunit">
    <text evidence="10">Monomer.</text>
</comment>
<dbReference type="GO" id="GO:0005829">
    <property type="term" value="C:cytosol"/>
    <property type="evidence" value="ECO:0007669"/>
    <property type="project" value="TreeGrafter"/>
</dbReference>
<feature type="binding site" evidence="10 12">
    <location>
        <position position="123"/>
    </location>
    <ligand>
        <name>substrate</name>
    </ligand>
</feature>
<dbReference type="InterPro" id="IPR017850">
    <property type="entry name" value="Alkaline_phosphatase_core_sf"/>
</dbReference>
<dbReference type="UniPathway" id="UPA00109">
    <property type="reaction ID" value="UER00186"/>
</dbReference>
<feature type="binding site" evidence="10 13">
    <location>
        <position position="439"/>
    </location>
    <ligand>
        <name>Mn(2+)</name>
        <dbReference type="ChEBI" id="CHEBI:29035"/>
        <label>2</label>
    </ligand>
</feature>
<evidence type="ECO:0000256" key="2">
    <source>
        <dbReference type="ARBA" id="ARBA00004798"/>
    </source>
</evidence>
<feature type="binding site" evidence="10 12">
    <location>
        <begin position="153"/>
        <end position="154"/>
    </location>
    <ligand>
        <name>substrate</name>
    </ligand>
</feature>
<dbReference type="NCBIfam" id="TIGR01307">
    <property type="entry name" value="pgm_bpd_ind"/>
    <property type="match status" value="1"/>
</dbReference>
<feature type="domain" description="Metalloenzyme" evidence="14">
    <location>
        <begin position="6"/>
        <end position="494"/>
    </location>
</feature>
<dbReference type="AlphaFoldDB" id="A0A6A8M6V0"/>
<evidence type="ECO:0000256" key="3">
    <source>
        <dbReference type="ARBA" id="ARBA00008819"/>
    </source>
</evidence>
<feature type="domain" description="BPG-independent PGAM N-terminal" evidence="15">
    <location>
        <begin position="82"/>
        <end position="293"/>
    </location>
</feature>
<feature type="binding site" evidence="10 13">
    <location>
        <position position="456"/>
    </location>
    <ligand>
        <name>Mn(2+)</name>
        <dbReference type="ChEBI" id="CHEBI:29035"/>
        <label>1</label>
    </ligand>
</feature>
<evidence type="ECO:0000259" key="15">
    <source>
        <dbReference type="Pfam" id="PF06415"/>
    </source>
</evidence>
<dbReference type="Pfam" id="PF06415">
    <property type="entry name" value="iPGM_N"/>
    <property type="match status" value="1"/>
</dbReference>
<protein>
    <recommendedName>
        <fullName evidence="9 10">2,3-bisphosphoglycerate-independent phosphoglycerate mutase</fullName>
        <shortName evidence="10">BPG-independent PGAM</shortName>
        <shortName evidence="10">Phosphoglyceromutase</shortName>
        <shortName evidence="10">iPGM</shortName>
        <ecNumber evidence="4 10">5.4.2.12</ecNumber>
    </recommendedName>
</protein>
<comment type="similarity">
    <text evidence="3 10">Belongs to the BPG-independent phosphoglycerate mutase family.</text>
</comment>
<dbReference type="GO" id="GO:0030145">
    <property type="term" value="F:manganese ion binding"/>
    <property type="evidence" value="ECO:0007669"/>
    <property type="project" value="UniProtKB-UniRule"/>
</dbReference>
<dbReference type="PIRSF" id="PIRSF001492">
    <property type="entry name" value="IPGAM"/>
    <property type="match status" value="1"/>
</dbReference>
<dbReference type="InterPro" id="IPR011258">
    <property type="entry name" value="BPG-indep_PGM_N"/>
</dbReference>
<dbReference type="PANTHER" id="PTHR31637">
    <property type="entry name" value="2,3-BISPHOSPHOGLYCERATE-INDEPENDENT PHOSPHOGLYCERATE MUTASE"/>
    <property type="match status" value="1"/>
</dbReference>
<dbReference type="EMBL" id="VUNB01000001">
    <property type="protein sequence ID" value="MST68019.1"/>
    <property type="molecule type" value="Genomic_DNA"/>
</dbReference>
<evidence type="ECO:0000256" key="13">
    <source>
        <dbReference type="PIRSR" id="PIRSR001492-3"/>
    </source>
</evidence>
<feature type="binding site" evidence="10 12">
    <location>
        <position position="185"/>
    </location>
    <ligand>
        <name>substrate</name>
    </ligand>
</feature>
<comment type="cofactor">
    <cofactor evidence="10">
        <name>Mn(2+)</name>
        <dbReference type="ChEBI" id="CHEBI:29035"/>
    </cofactor>
    <text evidence="10">Binds 2 manganese ions per subunit.</text>
</comment>
<keyword evidence="8 10" id="KW-0413">Isomerase</keyword>
<dbReference type="PANTHER" id="PTHR31637:SF0">
    <property type="entry name" value="2,3-BISPHOSPHOGLYCERATE-INDEPENDENT PHOSPHOGLYCERATE MUTASE"/>
    <property type="match status" value="1"/>
</dbReference>
<comment type="catalytic activity">
    <reaction evidence="1 10">
        <text>(2R)-2-phosphoglycerate = (2R)-3-phosphoglycerate</text>
        <dbReference type="Rhea" id="RHEA:15901"/>
        <dbReference type="ChEBI" id="CHEBI:58272"/>
        <dbReference type="ChEBI" id="CHEBI:58289"/>
        <dbReference type="EC" id="5.4.2.12"/>
    </reaction>
</comment>
<comment type="pathway">
    <text evidence="2 10">Carbohydrate degradation; glycolysis; pyruvate from D-glyceraldehyde 3-phosphate: step 3/5.</text>
</comment>
<evidence type="ECO:0000256" key="1">
    <source>
        <dbReference type="ARBA" id="ARBA00000370"/>
    </source>
</evidence>
<dbReference type="Pfam" id="PF01676">
    <property type="entry name" value="Metalloenzyme"/>
    <property type="match status" value="1"/>
</dbReference>
<name>A0A6A8M6V0_9FIRM</name>
<dbReference type="EC" id="5.4.2.12" evidence="4 10"/>
<evidence type="ECO:0000256" key="6">
    <source>
        <dbReference type="ARBA" id="ARBA00023152"/>
    </source>
</evidence>
<accession>A0A6A8M6V0</accession>
<sequence length="505" mass="55266">MKHRPSMLMILDGFGWREEAQGNAIAAASTPNLDKIFKTYPLITLQASGEAVGLPDGQMGNSEVGHLNIGGGQVVLQDLPKITKAVKDGDFFENPALLRAMKNAAENNTTLHLMGLLSDGGVHSHIDHLLALLDMAKVNNVSDVVVHCWLDGRDVPPRSAAGYFEKLEKHMEETGLGRIGVISGRFYAMDRDKRWERLEKAYDALVLSEGPKAENWQTALENSYADDVSDEFVVPVVVTPEPVRDGDSVIFFNYRPDRARELTRALTDADFQGFNRRSLPENLVFVCMAQYDETLTNVQIAYPPEVVEPTLAETISKLGLRQLHIAETEKYAHVTFFLNGGLEKPYPGEDRILVPSPKVATYDLQPEMSAPEVTEKALEAIRSDKYDLIILNFANADMVGHTGVFQAAVKAIETLDSLVPQLVDEILAKDGQVLLTADHGNADIMIDGEGNVVTKHSLSPVPLCHICKEPVSFTSDTGKLADIAPTLLTLMGLEVPAGMTGKVLV</sequence>
<feature type="binding site" evidence="10 13">
    <location>
        <position position="62"/>
    </location>
    <ligand>
        <name>Mn(2+)</name>
        <dbReference type="ChEBI" id="CHEBI:29035"/>
        <label>2</label>
    </ligand>
</feature>
<gene>
    <name evidence="10" type="primary">gpmI</name>
    <name evidence="16" type="ORF">FYJ66_00120</name>
</gene>
<dbReference type="HAMAP" id="MF_01038">
    <property type="entry name" value="GpmI"/>
    <property type="match status" value="1"/>
</dbReference>
<feature type="binding site" evidence="10 12">
    <location>
        <position position="330"/>
    </location>
    <ligand>
        <name>substrate</name>
    </ligand>
</feature>
<feature type="binding site" evidence="10 13">
    <location>
        <position position="12"/>
    </location>
    <ligand>
        <name>Mn(2+)</name>
        <dbReference type="ChEBI" id="CHEBI:29035"/>
        <label>2</label>
    </ligand>
</feature>
<feature type="binding site" evidence="10 13">
    <location>
        <position position="397"/>
    </location>
    <ligand>
        <name>Mn(2+)</name>
        <dbReference type="ChEBI" id="CHEBI:29035"/>
        <label>1</label>
    </ligand>
</feature>
<comment type="caution">
    <text evidence="16">The sequence shown here is derived from an EMBL/GenBank/DDBJ whole genome shotgun (WGS) entry which is preliminary data.</text>
</comment>
<evidence type="ECO:0000259" key="14">
    <source>
        <dbReference type="Pfam" id="PF01676"/>
    </source>
</evidence>
<dbReference type="SUPFAM" id="SSF53649">
    <property type="entry name" value="Alkaline phosphatase-like"/>
    <property type="match status" value="1"/>
</dbReference>
<keyword evidence="6 10" id="KW-0324">Glycolysis</keyword>
<dbReference type="Gene3D" id="3.40.720.10">
    <property type="entry name" value="Alkaline Phosphatase, subunit A"/>
    <property type="match status" value="1"/>
</dbReference>
<feature type="binding site" evidence="10 12">
    <location>
        <begin position="255"/>
        <end position="258"/>
    </location>
    <ligand>
        <name>substrate</name>
    </ligand>
</feature>
<keyword evidence="7 10" id="KW-0464">Manganese</keyword>
<evidence type="ECO:0000256" key="10">
    <source>
        <dbReference type="HAMAP-Rule" id="MF_01038"/>
    </source>
</evidence>
<evidence type="ECO:0000256" key="9">
    <source>
        <dbReference type="ARBA" id="ARBA00071648"/>
    </source>
</evidence>
<evidence type="ECO:0000256" key="12">
    <source>
        <dbReference type="PIRSR" id="PIRSR001492-2"/>
    </source>
</evidence>
<reference evidence="16" key="1">
    <citation type="submission" date="2019-09" db="EMBL/GenBank/DDBJ databases">
        <title>In-depth cultivation of the pig gut microbiome towards novel bacterial diversity and tailored functional studies.</title>
        <authorList>
            <person name="Wylensek D."/>
            <person name="Hitch T.C.A."/>
            <person name="Clavel T."/>
        </authorList>
    </citation>
    <scope>NUCLEOTIDE SEQUENCE</scope>
    <source>
        <strain evidence="16">RF-744-FAT-WT-3</strain>
    </source>
</reference>
<dbReference type="FunFam" id="3.40.1450.10:FF:000001">
    <property type="entry name" value="2,3-bisphosphoglycerate-independent phosphoglycerate mutase"/>
    <property type="match status" value="1"/>
</dbReference>
<evidence type="ECO:0000256" key="5">
    <source>
        <dbReference type="ARBA" id="ARBA00022723"/>
    </source>
</evidence>
<proteinExistence type="inferred from homology"/>
<dbReference type="GO" id="GO:0004619">
    <property type="term" value="F:phosphoglycerate mutase activity"/>
    <property type="evidence" value="ECO:0007669"/>
    <property type="project" value="UniProtKB-UniRule"/>
</dbReference>
<feature type="active site" description="Phosphoserine intermediate" evidence="10 11">
    <location>
        <position position="62"/>
    </location>
</feature>
<dbReference type="SUPFAM" id="SSF64158">
    <property type="entry name" value="2,3-Bisphosphoglycerate-independent phosphoglycerate mutase, substrate-binding domain"/>
    <property type="match status" value="1"/>
</dbReference>
<dbReference type="Gene3D" id="3.40.1450.10">
    <property type="entry name" value="BPG-independent phosphoglycerate mutase, domain B"/>
    <property type="match status" value="1"/>
</dbReference>
<keyword evidence="5 10" id="KW-0479">Metal-binding</keyword>
<dbReference type="GO" id="GO:0006096">
    <property type="term" value="P:glycolytic process"/>
    <property type="evidence" value="ECO:0007669"/>
    <property type="project" value="UniProtKB-UniRule"/>
</dbReference>
<dbReference type="InterPro" id="IPR005995">
    <property type="entry name" value="Pgm_bpd_ind"/>
</dbReference>
<feature type="binding site" evidence="10 13">
    <location>
        <position position="438"/>
    </location>
    <ligand>
        <name>Mn(2+)</name>
        <dbReference type="ChEBI" id="CHEBI:29035"/>
        <label>2</label>
    </ligand>
</feature>
<evidence type="ECO:0000313" key="16">
    <source>
        <dbReference type="EMBL" id="MST68019.1"/>
    </source>
</evidence>
<dbReference type="GO" id="GO:0006007">
    <property type="term" value="P:glucose catabolic process"/>
    <property type="evidence" value="ECO:0007669"/>
    <property type="project" value="InterPro"/>
</dbReference>
<comment type="function">
    <text evidence="10">Catalyzes the interconversion of 2-phosphoglycerate and 3-phosphoglycerate.</text>
</comment>
<organism evidence="16">
    <name type="scientific">Baileyella intestinalis</name>
    <dbReference type="NCBI Taxonomy" id="2606709"/>
    <lineage>
        <taxon>Bacteria</taxon>
        <taxon>Bacillati</taxon>
        <taxon>Bacillota</taxon>
        <taxon>Clostridia</taxon>
        <taxon>Peptostreptococcales</taxon>
        <taxon>Anaerovoracaceae</taxon>
        <taxon>Baileyella</taxon>
    </lineage>
</organism>
<dbReference type="RefSeq" id="WP_154571501.1">
    <property type="nucleotide sequence ID" value="NZ_VUNB01000001.1"/>
</dbReference>
<evidence type="ECO:0000256" key="11">
    <source>
        <dbReference type="PIRSR" id="PIRSR001492-1"/>
    </source>
</evidence>
<feature type="binding site" evidence="10 13">
    <location>
        <position position="401"/>
    </location>
    <ligand>
        <name>Mn(2+)</name>
        <dbReference type="ChEBI" id="CHEBI:29035"/>
        <label>1</label>
    </ligand>
</feature>
<dbReference type="InterPro" id="IPR036646">
    <property type="entry name" value="PGAM_B_sf"/>
</dbReference>
<evidence type="ECO:0000256" key="4">
    <source>
        <dbReference type="ARBA" id="ARBA00012026"/>
    </source>
</evidence>
<evidence type="ECO:0000256" key="7">
    <source>
        <dbReference type="ARBA" id="ARBA00023211"/>
    </source>
</evidence>
<dbReference type="InterPro" id="IPR006124">
    <property type="entry name" value="Metalloenzyme"/>
</dbReference>